<evidence type="ECO:0000313" key="18">
    <source>
        <dbReference type="Proteomes" id="UP000737018"/>
    </source>
</evidence>
<feature type="domain" description="Ionotropic glutamate receptor C-terminal" evidence="16">
    <location>
        <begin position="508"/>
        <end position="859"/>
    </location>
</feature>
<dbReference type="InterPro" id="IPR017103">
    <property type="entry name" value="Iontropic_Glu_rcpt_pln"/>
</dbReference>
<dbReference type="PIRSF" id="PIRSF037090">
    <property type="entry name" value="Iontro_Glu-like_rcpt_pln"/>
    <property type="match status" value="1"/>
</dbReference>
<keyword evidence="12" id="KW-0407">Ion channel</keyword>
<feature type="chain" id="PRO_5035329326" description="Ionotropic glutamate receptor C-terminal domain-containing protein" evidence="15">
    <location>
        <begin position="23"/>
        <end position="1008"/>
    </location>
</feature>
<evidence type="ECO:0000256" key="9">
    <source>
        <dbReference type="ARBA" id="ARBA00023170"/>
    </source>
</evidence>
<dbReference type="Gene3D" id="1.10.287.70">
    <property type="match status" value="1"/>
</dbReference>
<evidence type="ECO:0000256" key="10">
    <source>
        <dbReference type="ARBA" id="ARBA00023180"/>
    </source>
</evidence>
<keyword evidence="5 15" id="KW-0732">Signal</keyword>
<dbReference type="InterPro" id="IPR001320">
    <property type="entry name" value="Iontro_rcpt_C"/>
</dbReference>
<evidence type="ECO:0000256" key="5">
    <source>
        <dbReference type="ARBA" id="ARBA00022729"/>
    </source>
</evidence>
<keyword evidence="10" id="KW-0325">Glycoprotein</keyword>
<keyword evidence="4 14" id="KW-0812">Transmembrane</keyword>
<comment type="caution">
    <text evidence="17">The sequence shown here is derived from an EMBL/GenBank/DDBJ whole genome shotgun (WGS) entry which is preliminary data.</text>
</comment>
<feature type="transmembrane region" description="Helical" evidence="14">
    <location>
        <begin position="697"/>
        <end position="715"/>
    </location>
</feature>
<dbReference type="EMBL" id="JRKL02004597">
    <property type="protein sequence ID" value="KAF3952219.1"/>
    <property type="molecule type" value="Genomic_DNA"/>
</dbReference>
<keyword evidence="9" id="KW-0675">Receptor</keyword>
<sequence length="1008" mass="112590">MANQKHLLTFLPSILLSLSLWGHGPLLMATKEVIPVGVALDLKSPVGRVAESYMSMALYDFYAVNYDYHTRLCSLHKDSGDGVLAAASTVGVVLDLKSPVGRVAERYISMALSDFYAVNHNYSTRLSLLTKDSENDVIAAASTAQDLMKKEEVQAIIGPQSSAQARFVIELGRKAQVPIISFSATSPSLCPSQNKFFLRTAQDDTAQVKAIADIFKAFGWPEIVLIYEDTEYGNSLIPHLMEALQVIDTRVLYRSVIPPSSNNTEIIKELNKLKANHMRIFLVHMTASLGSKLFALAKNAEMMSEGYAWMVTEGLSSLLDPMSSKVMGSMQGVLGIRPYLTPSKQLEDFERKWKKNLTSIQAKIKSTTSLNLFGLWAYDTIWALAMAVEKAGMHSSFFKQNVSGCNAGQAALDIFENGTRLRNTIVNTTFEGLSGNFGLVNGQLEPSSFEVFNVIGKTEISIGYWTPQRGFFKDLKDTSEKAYSTSKDKLKPLIWPGYTIHQPPSRLRIGVPVKNGFKEFVKVEWNPSTIDTPTVSGFSIDVFNAVKDALPFPLYPEFIPYANKQRQSNGTYDQLVYEIKTKKYDAVIGDITIIANRSTYVDFTLPYTESGVQMVVSVKHDERKSLWIFLKPLSLNLWLTTGVAFIFIGLVIWVLEHRVNTEFRGPPEQQLGLIFWFSFSTLAFAHREKVVNNWSRFVLVIWIFLVLILTQSYTASLTSILTVQRLQPTFVDVKEIKKNGYFVGYQKNSFVKELLKEQLDIHESMLKPYETPEEYHEALSNGTHNGGVAAVFDEIPYLKIFLANYPSKYTTVGPLYKTDGFGFVFPQGSPFVPHMSRAILNVTQNRSKIQAIENKYFSSQLTYEDQNTEFSPNSHSLGVDSFGGLFLIAGIASAVSLLVCVFKLFYSHWPILSEENPADSCWSKLVKMAKHFDQKDLSSHTFKGEESRVHAVASPEVFEPSPGIDDIQNHSRNSTEGSDDVVIHNDNGSLSSSSRHGDASMQNVPNSS</sequence>
<evidence type="ECO:0000256" key="1">
    <source>
        <dbReference type="ARBA" id="ARBA00004141"/>
    </source>
</evidence>
<dbReference type="PANTHER" id="PTHR34836">
    <property type="entry name" value="OS06G0188250 PROTEIN"/>
    <property type="match status" value="1"/>
</dbReference>
<comment type="subcellular location">
    <subcellularLocation>
        <location evidence="1">Membrane</location>
        <topology evidence="1">Multi-pass membrane protein</topology>
    </subcellularLocation>
</comment>
<dbReference type="SUPFAM" id="SSF53822">
    <property type="entry name" value="Periplasmic binding protein-like I"/>
    <property type="match status" value="1"/>
</dbReference>
<feature type="region of interest" description="Disordered" evidence="13">
    <location>
        <begin position="955"/>
        <end position="1008"/>
    </location>
</feature>
<feature type="transmembrane region" description="Helical" evidence="14">
    <location>
        <begin position="633"/>
        <end position="655"/>
    </location>
</feature>
<keyword evidence="6 14" id="KW-1133">Transmembrane helix</keyword>
<dbReference type="Pfam" id="PF00060">
    <property type="entry name" value="Lig_chan"/>
    <property type="match status" value="1"/>
</dbReference>
<dbReference type="FunFam" id="3.40.190.10:FF:000217">
    <property type="entry name" value="Glutamate receptor"/>
    <property type="match status" value="1"/>
</dbReference>
<protein>
    <recommendedName>
        <fullName evidence="16">Ionotropic glutamate receptor C-terminal domain-containing protein</fullName>
    </recommendedName>
</protein>
<evidence type="ECO:0000256" key="12">
    <source>
        <dbReference type="ARBA" id="ARBA00023303"/>
    </source>
</evidence>
<dbReference type="GO" id="GO:0016020">
    <property type="term" value="C:membrane"/>
    <property type="evidence" value="ECO:0007669"/>
    <property type="project" value="UniProtKB-SubCell"/>
</dbReference>
<dbReference type="InterPro" id="IPR015683">
    <property type="entry name" value="Ionotropic_Glu_rcpt"/>
</dbReference>
<evidence type="ECO:0000256" key="11">
    <source>
        <dbReference type="ARBA" id="ARBA00023286"/>
    </source>
</evidence>
<evidence type="ECO:0000256" key="13">
    <source>
        <dbReference type="SAM" id="MobiDB-lite"/>
    </source>
</evidence>
<dbReference type="SMART" id="SM00079">
    <property type="entry name" value="PBPe"/>
    <property type="match status" value="1"/>
</dbReference>
<evidence type="ECO:0000256" key="15">
    <source>
        <dbReference type="SAM" id="SignalP"/>
    </source>
</evidence>
<evidence type="ECO:0000256" key="4">
    <source>
        <dbReference type="ARBA" id="ARBA00022692"/>
    </source>
</evidence>
<dbReference type="Pfam" id="PF01094">
    <property type="entry name" value="ANF_receptor"/>
    <property type="match status" value="1"/>
</dbReference>
<dbReference type="InterPro" id="IPR044440">
    <property type="entry name" value="GABAb_receptor_plant_PBP1"/>
</dbReference>
<dbReference type="Gene3D" id="3.40.50.2300">
    <property type="match status" value="2"/>
</dbReference>
<dbReference type="InterPro" id="IPR028082">
    <property type="entry name" value="Peripla_BP_I"/>
</dbReference>
<dbReference type="InterPro" id="IPR019594">
    <property type="entry name" value="Glu/Gly-bd"/>
</dbReference>
<dbReference type="PANTHER" id="PTHR34836:SF7">
    <property type="entry name" value="RECEPTOR LIGAND BINDING REGION DOMAIN-CONTAINING PROTEIN"/>
    <property type="match status" value="1"/>
</dbReference>
<reference evidence="17" key="1">
    <citation type="submission" date="2020-03" db="EMBL/GenBank/DDBJ databases">
        <title>Castanea mollissima Vanexum genome sequencing.</title>
        <authorList>
            <person name="Staton M."/>
        </authorList>
    </citation>
    <scope>NUCLEOTIDE SEQUENCE</scope>
    <source>
        <tissue evidence="17">Leaf</tissue>
    </source>
</reference>
<dbReference type="OrthoDB" id="5984008at2759"/>
<comment type="similarity">
    <text evidence="2">Belongs to the glutamate-gated ion channel (TC 1.A.10.1) family.</text>
</comment>
<evidence type="ECO:0000256" key="7">
    <source>
        <dbReference type="ARBA" id="ARBA00023065"/>
    </source>
</evidence>
<feature type="signal peptide" evidence="15">
    <location>
        <begin position="1"/>
        <end position="22"/>
    </location>
</feature>
<dbReference type="FunFam" id="1.10.287.70:FF:000037">
    <property type="entry name" value="Glutamate receptor"/>
    <property type="match status" value="1"/>
</dbReference>
<evidence type="ECO:0000256" key="14">
    <source>
        <dbReference type="SAM" id="Phobius"/>
    </source>
</evidence>
<dbReference type="Gene3D" id="3.40.190.10">
    <property type="entry name" value="Periplasmic binding protein-like II"/>
    <property type="match status" value="2"/>
</dbReference>
<evidence type="ECO:0000259" key="16">
    <source>
        <dbReference type="SMART" id="SM00079"/>
    </source>
</evidence>
<evidence type="ECO:0000256" key="8">
    <source>
        <dbReference type="ARBA" id="ARBA00023136"/>
    </source>
</evidence>
<dbReference type="AlphaFoldDB" id="A0A8J4QSX7"/>
<keyword evidence="3" id="KW-0813">Transport</keyword>
<keyword evidence="7" id="KW-0406">Ion transport</keyword>
<evidence type="ECO:0000256" key="6">
    <source>
        <dbReference type="ARBA" id="ARBA00022989"/>
    </source>
</evidence>
<dbReference type="GO" id="GO:0015276">
    <property type="term" value="F:ligand-gated monoatomic ion channel activity"/>
    <property type="evidence" value="ECO:0007669"/>
    <property type="project" value="InterPro"/>
</dbReference>
<dbReference type="SUPFAM" id="SSF53850">
    <property type="entry name" value="Periplasmic binding protein-like II"/>
    <property type="match status" value="1"/>
</dbReference>
<keyword evidence="8 14" id="KW-0472">Membrane</keyword>
<evidence type="ECO:0000256" key="2">
    <source>
        <dbReference type="ARBA" id="ARBA00008685"/>
    </source>
</evidence>
<dbReference type="CDD" id="cd13686">
    <property type="entry name" value="GluR_Plant"/>
    <property type="match status" value="1"/>
</dbReference>
<name>A0A8J4QSX7_9ROSI</name>
<dbReference type="FunFam" id="3.40.190.10:FF:000291">
    <property type="entry name" value="Glutamate receptor"/>
    <property type="match status" value="1"/>
</dbReference>
<accession>A0A8J4QSX7</accession>
<gene>
    <name evidence="17" type="ORF">CMV_022205</name>
</gene>
<evidence type="ECO:0000256" key="3">
    <source>
        <dbReference type="ARBA" id="ARBA00022448"/>
    </source>
</evidence>
<evidence type="ECO:0000313" key="17">
    <source>
        <dbReference type="EMBL" id="KAF3952219.1"/>
    </source>
</evidence>
<keyword evidence="18" id="KW-1185">Reference proteome</keyword>
<dbReference type="CDD" id="cd19990">
    <property type="entry name" value="PBP1_GABAb_receptor_plant"/>
    <property type="match status" value="1"/>
</dbReference>
<keyword evidence="11" id="KW-1071">Ligand-gated ion channel</keyword>
<organism evidence="17 18">
    <name type="scientific">Castanea mollissima</name>
    <name type="common">Chinese chestnut</name>
    <dbReference type="NCBI Taxonomy" id="60419"/>
    <lineage>
        <taxon>Eukaryota</taxon>
        <taxon>Viridiplantae</taxon>
        <taxon>Streptophyta</taxon>
        <taxon>Embryophyta</taxon>
        <taxon>Tracheophyta</taxon>
        <taxon>Spermatophyta</taxon>
        <taxon>Magnoliopsida</taxon>
        <taxon>eudicotyledons</taxon>
        <taxon>Gunneridae</taxon>
        <taxon>Pentapetalae</taxon>
        <taxon>rosids</taxon>
        <taxon>fabids</taxon>
        <taxon>Fagales</taxon>
        <taxon>Fagaceae</taxon>
        <taxon>Castanea</taxon>
    </lineage>
</organism>
<dbReference type="FunFam" id="3.40.50.2300:FF:000081">
    <property type="entry name" value="Glutamate receptor"/>
    <property type="match status" value="1"/>
</dbReference>
<dbReference type="InterPro" id="IPR001828">
    <property type="entry name" value="ANF_lig-bd_rcpt"/>
</dbReference>
<proteinExistence type="inferred from homology"/>
<dbReference type="Proteomes" id="UP000737018">
    <property type="component" value="Unassembled WGS sequence"/>
</dbReference>
<dbReference type="Pfam" id="PF10613">
    <property type="entry name" value="Lig_chan-Glu_bd"/>
    <property type="match status" value="1"/>
</dbReference>
<feature type="compositionally biased region" description="Polar residues" evidence="13">
    <location>
        <begin position="986"/>
        <end position="1008"/>
    </location>
</feature>